<dbReference type="OrthoDB" id="9791874at2"/>
<sequence length="227" mass="24586">MDHLFFVVLNIIGTFMFAVSGVSVAISKDYDLFGIAVLGFATAIGGGTLRDMMLGVGPVSWMSDYATIITVLVAIIVSSLFLGYIHKLGWWNIVFDGAGLGVFTLVGMQKGIDHGLSPLVCVLLGTITGAGGGVIRDVLSGERPMLFQKELYASVSIAGGAFYFLLRALASDRLTWHWQAVACIVFIVALRVIAVRFNWSLPRIRAHRSGTNRARLRKMAGLFRGDD</sequence>
<keyword evidence="3" id="KW-1003">Cell membrane</keyword>
<dbReference type="PANTHER" id="PTHR30506">
    <property type="entry name" value="INNER MEMBRANE PROTEIN"/>
    <property type="match status" value="1"/>
</dbReference>
<dbReference type="AlphaFoldDB" id="A0A2U8E2Z9"/>
<feature type="transmembrane region" description="Helical" evidence="7">
    <location>
        <begin position="65"/>
        <end position="85"/>
    </location>
</feature>
<evidence type="ECO:0000313" key="10">
    <source>
        <dbReference type="Proteomes" id="UP000244896"/>
    </source>
</evidence>
<dbReference type="KEGG" id="elut:CKA38_06230"/>
<evidence type="ECO:0000256" key="4">
    <source>
        <dbReference type="ARBA" id="ARBA00022692"/>
    </source>
</evidence>
<comment type="subcellular location">
    <subcellularLocation>
        <location evidence="1">Cell membrane</location>
        <topology evidence="1">Multi-pass membrane protein</topology>
    </subcellularLocation>
</comment>
<dbReference type="RefSeq" id="WP_108824714.1">
    <property type="nucleotide sequence ID" value="NZ_CP023004.1"/>
</dbReference>
<proteinExistence type="inferred from homology"/>
<keyword evidence="5 7" id="KW-1133">Transmembrane helix</keyword>
<organism evidence="9 10">
    <name type="scientific">Ereboglobus luteus</name>
    <dbReference type="NCBI Taxonomy" id="1796921"/>
    <lineage>
        <taxon>Bacteria</taxon>
        <taxon>Pseudomonadati</taxon>
        <taxon>Verrucomicrobiota</taxon>
        <taxon>Opitutia</taxon>
        <taxon>Opitutales</taxon>
        <taxon>Opitutaceae</taxon>
        <taxon>Ereboglobus</taxon>
    </lineage>
</organism>
<feature type="transmembrane region" description="Helical" evidence="7">
    <location>
        <begin position="151"/>
        <end position="170"/>
    </location>
</feature>
<keyword evidence="4 7" id="KW-0812">Transmembrane</keyword>
<protein>
    <recommendedName>
        <fullName evidence="8">Glycine transporter domain-containing protein</fullName>
    </recommendedName>
</protein>
<feature type="transmembrane region" description="Helical" evidence="7">
    <location>
        <begin position="6"/>
        <end position="26"/>
    </location>
</feature>
<evidence type="ECO:0000256" key="3">
    <source>
        <dbReference type="ARBA" id="ARBA00022475"/>
    </source>
</evidence>
<evidence type="ECO:0000256" key="6">
    <source>
        <dbReference type="ARBA" id="ARBA00023136"/>
    </source>
</evidence>
<feature type="domain" description="Glycine transporter" evidence="8">
    <location>
        <begin position="8"/>
        <end position="77"/>
    </location>
</feature>
<dbReference type="Pfam" id="PF03458">
    <property type="entry name" value="Gly_transporter"/>
    <property type="match status" value="2"/>
</dbReference>
<dbReference type="GO" id="GO:0005886">
    <property type="term" value="C:plasma membrane"/>
    <property type="evidence" value="ECO:0007669"/>
    <property type="project" value="UniProtKB-SubCell"/>
</dbReference>
<evidence type="ECO:0000256" key="2">
    <source>
        <dbReference type="ARBA" id="ARBA00008193"/>
    </source>
</evidence>
<name>A0A2U8E2Z9_9BACT</name>
<feature type="transmembrane region" description="Helical" evidence="7">
    <location>
        <begin position="176"/>
        <end position="199"/>
    </location>
</feature>
<accession>A0A2U8E2Z9</accession>
<evidence type="ECO:0000256" key="7">
    <source>
        <dbReference type="SAM" id="Phobius"/>
    </source>
</evidence>
<dbReference type="InterPro" id="IPR005115">
    <property type="entry name" value="Gly_transporter"/>
</dbReference>
<keyword evidence="10" id="KW-1185">Reference proteome</keyword>
<gene>
    <name evidence="9" type="ORF">CKA38_06230</name>
</gene>
<comment type="similarity">
    <text evidence="2">Belongs to the UPF0126 family.</text>
</comment>
<feature type="transmembrane region" description="Helical" evidence="7">
    <location>
        <begin position="90"/>
        <end position="109"/>
    </location>
</feature>
<feature type="transmembrane region" description="Helical" evidence="7">
    <location>
        <begin position="115"/>
        <end position="139"/>
    </location>
</feature>
<keyword evidence="6 7" id="KW-0472">Membrane</keyword>
<evidence type="ECO:0000256" key="1">
    <source>
        <dbReference type="ARBA" id="ARBA00004651"/>
    </source>
</evidence>
<dbReference type="PANTHER" id="PTHR30506:SF3">
    <property type="entry name" value="UPF0126 INNER MEMBRANE PROTEIN YADS-RELATED"/>
    <property type="match status" value="1"/>
</dbReference>
<dbReference type="Proteomes" id="UP000244896">
    <property type="component" value="Chromosome"/>
</dbReference>
<feature type="transmembrane region" description="Helical" evidence="7">
    <location>
        <begin position="33"/>
        <end position="53"/>
    </location>
</feature>
<reference evidence="9 10" key="1">
    <citation type="journal article" date="2018" name="Syst. Appl. Microbiol.">
        <title>Ereboglobus luteus gen. nov. sp. nov. from cockroach guts, and new insights into the oxygen relationship of the genera Opitutus and Didymococcus (Verrucomicrobia: Opitutaceae).</title>
        <authorList>
            <person name="Tegtmeier D."/>
            <person name="Belitz A."/>
            <person name="Radek R."/>
            <person name="Heimerl T."/>
            <person name="Brune A."/>
        </authorList>
    </citation>
    <scope>NUCLEOTIDE SEQUENCE [LARGE SCALE GENOMIC DNA]</scope>
    <source>
        <strain evidence="9 10">Ho45</strain>
    </source>
</reference>
<evidence type="ECO:0000259" key="8">
    <source>
        <dbReference type="Pfam" id="PF03458"/>
    </source>
</evidence>
<feature type="domain" description="Glycine transporter" evidence="8">
    <location>
        <begin position="94"/>
        <end position="167"/>
    </location>
</feature>
<evidence type="ECO:0000256" key="5">
    <source>
        <dbReference type="ARBA" id="ARBA00022989"/>
    </source>
</evidence>
<evidence type="ECO:0000313" key="9">
    <source>
        <dbReference type="EMBL" id="AWI08902.1"/>
    </source>
</evidence>
<dbReference type="EMBL" id="CP023004">
    <property type="protein sequence ID" value="AWI08902.1"/>
    <property type="molecule type" value="Genomic_DNA"/>
</dbReference>